<organism evidence="1 2">
    <name type="scientific">Geomonas silvestris</name>
    <dbReference type="NCBI Taxonomy" id="2740184"/>
    <lineage>
        <taxon>Bacteria</taxon>
        <taxon>Pseudomonadati</taxon>
        <taxon>Thermodesulfobacteriota</taxon>
        <taxon>Desulfuromonadia</taxon>
        <taxon>Geobacterales</taxon>
        <taxon>Geobacteraceae</taxon>
        <taxon>Geomonas</taxon>
    </lineage>
</organism>
<dbReference type="RefSeq" id="WP_183356789.1">
    <property type="nucleotide sequence ID" value="NZ_BLXX01000024.1"/>
</dbReference>
<sequence>MSKEHDSIMAQFKYQGALDAFNTFASRFNALTPAAQERLIAEVSFKVFRKSRAKRKT</sequence>
<reference evidence="2" key="1">
    <citation type="submission" date="2020-06" db="EMBL/GenBank/DDBJ databases">
        <title>Draft genomic sequence of Geomonas sp. Red330.</title>
        <authorList>
            <person name="Itoh H."/>
            <person name="Zhenxing X."/>
            <person name="Ushijima N."/>
            <person name="Masuda Y."/>
            <person name="Shiratori Y."/>
            <person name="Senoo K."/>
        </authorList>
    </citation>
    <scope>NUCLEOTIDE SEQUENCE [LARGE SCALE GENOMIC DNA]</scope>
    <source>
        <strain evidence="2">Red330</strain>
    </source>
</reference>
<dbReference type="AlphaFoldDB" id="A0A6V8MQ68"/>
<accession>A0A6V8MQ68</accession>
<dbReference type="Proteomes" id="UP000556026">
    <property type="component" value="Unassembled WGS sequence"/>
</dbReference>
<gene>
    <name evidence="1" type="ORF">GMST_43320</name>
</gene>
<keyword evidence="2" id="KW-1185">Reference proteome</keyword>
<protein>
    <submittedName>
        <fullName evidence="1">Uncharacterized protein</fullName>
    </submittedName>
</protein>
<dbReference type="EMBL" id="BLXX01000024">
    <property type="protein sequence ID" value="GFO62007.1"/>
    <property type="molecule type" value="Genomic_DNA"/>
</dbReference>
<name>A0A6V8MQ68_9BACT</name>
<proteinExistence type="predicted"/>
<comment type="caution">
    <text evidence="1">The sequence shown here is derived from an EMBL/GenBank/DDBJ whole genome shotgun (WGS) entry which is preliminary data.</text>
</comment>
<evidence type="ECO:0000313" key="2">
    <source>
        <dbReference type="Proteomes" id="UP000556026"/>
    </source>
</evidence>
<evidence type="ECO:0000313" key="1">
    <source>
        <dbReference type="EMBL" id="GFO62007.1"/>
    </source>
</evidence>